<keyword evidence="1" id="KW-0812">Transmembrane</keyword>
<evidence type="ECO:0000313" key="2">
    <source>
        <dbReference type="EMBL" id="KIH89564.1"/>
    </source>
</evidence>
<dbReference type="EMBL" id="AWTV01000009">
    <property type="protein sequence ID" value="KIH89564.1"/>
    <property type="molecule type" value="Genomic_DNA"/>
</dbReference>
<dbReference type="Proteomes" id="UP000031575">
    <property type="component" value="Unassembled WGS sequence"/>
</dbReference>
<dbReference type="AlphaFoldDB" id="A0A0C2ET37"/>
<name>A0A0C2ET37_9PEZI</name>
<keyword evidence="1" id="KW-0472">Membrane</keyword>
<dbReference type="OrthoDB" id="10663143at2759"/>
<dbReference type="HOGENOM" id="CLU_334360_0_0_1"/>
<feature type="transmembrane region" description="Helical" evidence="1">
    <location>
        <begin position="85"/>
        <end position="105"/>
    </location>
</feature>
<organism evidence="2 3">
    <name type="scientific">Sporothrix brasiliensis 5110</name>
    <dbReference type="NCBI Taxonomy" id="1398154"/>
    <lineage>
        <taxon>Eukaryota</taxon>
        <taxon>Fungi</taxon>
        <taxon>Dikarya</taxon>
        <taxon>Ascomycota</taxon>
        <taxon>Pezizomycotina</taxon>
        <taxon>Sordariomycetes</taxon>
        <taxon>Sordariomycetidae</taxon>
        <taxon>Ophiostomatales</taxon>
        <taxon>Ophiostomataceae</taxon>
        <taxon>Sporothrix</taxon>
    </lineage>
</organism>
<comment type="caution">
    <text evidence="2">The sequence shown here is derived from an EMBL/GenBank/DDBJ whole genome shotgun (WGS) entry which is preliminary data.</text>
</comment>
<protein>
    <submittedName>
        <fullName evidence="2">Uncharacterized protein</fullName>
    </submittedName>
</protein>
<evidence type="ECO:0000256" key="1">
    <source>
        <dbReference type="SAM" id="Phobius"/>
    </source>
</evidence>
<dbReference type="GeneID" id="63679692"/>
<feature type="transmembrane region" description="Helical" evidence="1">
    <location>
        <begin position="188"/>
        <end position="208"/>
    </location>
</feature>
<feature type="transmembrane region" description="Helical" evidence="1">
    <location>
        <begin position="117"/>
        <end position="140"/>
    </location>
</feature>
<evidence type="ECO:0000313" key="3">
    <source>
        <dbReference type="Proteomes" id="UP000031575"/>
    </source>
</evidence>
<accession>A0A0C2ET37</accession>
<reference evidence="2 3" key="1">
    <citation type="journal article" date="2014" name="BMC Genomics">
        <title>Comparative genomics of the major fungal agents of human and animal Sporotrichosis: Sporothrix schenckii and Sporothrix brasiliensis.</title>
        <authorList>
            <person name="Teixeira M.M."/>
            <person name="de Almeida L.G."/>
            <person name="Kubitschek-Barreira P."/>
            <person name="Alves F.L."/>
            <person name="Kioshima E.S."/>
            <person name="Abadio A.K."/>
            <person name="Fernandes L."/>
            <person name="Derengowski L.S."/>
            <person name="Ferreira K.S."/>
            <person name="Souza R.C."/>
            <person name="Ruiz J.C."/>
            <person name="de Andrade N.C."/>
            <person name="Paes H.C."/>
            <person name="Nicola A.M."/>
            <person name="Albuquerque P."/>
            <person name="Gerber A.L."/>
            <person name="Martins V.P."/>
            <person name="Peconick L.D."/>
            <person name="Neto A.V."/>
            <person name="Chaucanez C.B."/>
            <person name="Silva P.A."/>
            <person name="Cunha O.L."/>
            <person name="de Oliveira F.F."/>
            <person name="dos Santos T.C."/>
            <person name="Barros A.L."/>
            <person name="Soares M.A."/>
            <person name="de Oliveira L.M."/>
            <person name="Marini M.M."/>
            <person name="Villalobos-Duno H."/>
            <person name="Cunha M.M."/>
            <person name="de Hoog S."/>
            <person name="da Silveira J.F."/>
            <person name="Henrissat B."/>
            <person name="Nino-Vega G.A."/>
            <person name="Cisalpino P.S."/>
            <person name="Mora-Montes H.M."/>
            <person name="Almeida S.R."/>
            <person name="Stajich J.E."/>
            <person name="Lopes-Bezerra L.M."/>
            <person name="Vasconcelos A.T."/>
            <person name="Felipe M.S."/>
        </authorList>
    </citation>
    <scope>NUCLEOTIDE SEQUENCE [LARGE SCALE GENOMIC DNA]</scope>
    <source>
        <strain evidence="2 3">5110</strain>
    </source>
</reference>
<feature type="transmembrane region" description="Helical" evidence="1">
    <location>
        <begin position="146"/>
        <end position="167"/>
    </location>
</feature>
<proteinExistence type="predicted"/>
<sequence length="858" mass="87062">MAIGNEKRGELKEAGPRQIQPTLLASLVAATPVLVLKGLLRIPHNAAHESAEATTTSTLVLVALAAAAAFVLAAALLASATPSTAAAATAAATAAILLTLLAVATGATTVALTAPSAAFFATLLEALLAALTILFAALLLPAAATIVTAALPPALLDALLIAAAVRGPRVGALLVGKTRGALAAPTKLVLLVAAVVGALLAVGVLGALELGLGVAVALLVAAVLRASCSAAAEAAYTTSTTTTSTAAAAAHEVANLAQKIAAAARAGVVVATTTTTGKAARRTAEQGTGRCAHELAWQSTTAAAARRSEASNVLLHRERLATAVAGVVHTLLVIVAALDALARQLLAVLVALLVGHALPPLLDAAEHEGAAVAGAVVAHAALGRVVQHAVDDAVERAANVDAVVVPGLHELRHDPRDHLAGRAAGNLVEDVAKVVLGQHRVRGVGALVVVEHNQLLVLAALDNLRRARGELGLDLLDDGHDKRRNDGEDKDGQLVLELLHQLREHGDLLNGLGDLLEDLVVEPDGGHDLRENVLNVHRVLLRPARRDAHLLHLRGRGVGLNVVHLVLLVAAAEDAVRDHVEHAGEHAGVRVLAALQGALKLLNLVLGQLVGHLAGHGVQEIHAAKGARHDGVDAVVGAPEADAGAAADVREDVGLAHLDQRQFRVVAVRQEILEAVQAGAHEAQSLVQVLLALAVAVRAAEIDALAKELTDVVGAGHDASTLVGNVVLHARVGVDGELDALVHGAAEARVVAAGVEVVGIVLGVVDVVFGAVGAQALGGDLEFAGAIAKRQEAQDAEQQANGLGRDGLDGTDVNGLAVVAEPVAKVHAHDSELVELLAAHGTGHEQLQQRVLDVAMPP</sequence>
<dbReference type="RefSeq" id="XP_040617574.1">
    <property type="nucleotide sequence ID" value="XM_040764771.1"/>
</dbReference>
<feature type="transmembrane region" description="Helical" evidence="1">
    <location>
        <begin position="59"/>
        <end position="79"/>
    </location>
</feature>
<keyword evidence="1" id="KW-1133">Transmembrane helix</keyword>
<gene>
    <name evidence="2" type="ORF">SPBR_06515</name>
</gene>
<keyword evidence="3" id="KW-1185">Reference proteome</keyword>
<feature type="transmembrane region" description="Helical" evidence="1">
    <location>
        <begin position="320"/>
        <end position="338"/>
    </location>
</feature>
<feature type="transmembrane region" description="Helical" evidence="1">
    <location>
        <begin position="19"/>
        <end position="39"/>
    </location>
</feature>
<dbReference type="VEuPathDB" id="FungiDB:SPBR_06515"/>